<dbReference type="PANTHER" id="PTHR43646:SF3">
    <property type="entry name" value="SLR1566 PROTEIN"/>
    <property type="match status" value="1"/>
</dbReference>
<feature type="transmembrane region" description="Helical" evidence="1">
    <location>
        <begin position="344"/>
        <end position="364"/>
    </location>
</feature>
<dbReference type="CDD" id="cd00761">
    <property type="entry name" value="Glyco_tranf_GTA_type"/>
    <property type="match status" value="1"/>
</dbReference>
<evidence type="ECO:0000256" key="1">
    <source>
        <dbReference type="SAM" id="Phobius"/>
    </source>
</evidence>
<dbReference type="EMBL" id="JAVRHT010000078">
    <property type="protein sequence ID" value="MDT0633293.1"/>
    <property type="molecule type" value="Genomic_DNA"/>
</dbReference>
<evidence type="ECO:0000313" key="3">
    <source>
        <dbReference type="EMBL" id="MDT0633293.1"/>
    </source>
</evidence>
<sequence length="388" mass="40848">MTALAAVVLALHAGVFLVLGVNLVAFARGRSRALPAPPEPEGGAAAPSPAGVAVSVLVPARNEEDNLRRLLPTLLAQTGVAFEAVVVDDASEDGTWAVLQAHADPRLVPVRGSGPPAGWVGKPHALYQAARRATGRVLVFLDADAELRDERALARLVGRWARHGGAGTALSGLPRYLDRGPAALLTSLVPFAILAALPTPLVPRTKSPGLSAVNGQVWVLGADDYRRLRPHEAVRDEVLEDVMIGRYLKRSGVRLWVEDLSGELAVRMYRSFGEAWAGFRKNAYLLAGGRPAPFAAFFALYTLVWVVPSALALGGAAGLAPPWAAAPLVTLVAVKLGVDRWGRFPLWVSALAPVTLALGAALQLDSAWAHARGRVAWKGRAVGGAEEG</sequence>
<dbReference type="RefSeq" id="WP_311666047.1">
    <property type="nucleotide sequence ID" value="NZ_JAVRHT010000078.1"/>
</dbReference>
<feature type="non-terminal residue" evidence="3">
    <location>
        <position position="388"/>
    </location>
</feature>
<dbReference type="Proteomes" id="UP001267426">
    <property type="component" value="Unassembled WGS sequence"/>
</dbReference>
<accession>A0ABU3BVG9</accession>
<keyword evidence="1" id="KW-1133">Transmembrane helix</keyword>
<feature type="transmembrane region" description="Helical" evidence="1">
    <location>
        <begin position="294"/>
        <end position="313"/>
    </location>
</feature>
<dbReference type="Pfam" id="PF00535">
    <property type="entry name" value="Glycos_transf_2"/>
    <property type="match status" value="1"/>
</dbReference>
<dbReference type="InterPro" id="IPR001173">
    <property type="entry name" value="Glyco_trans_2-like"/>
</dbReference>
<name>A0ABU3BVG9_9BACT</name>
<comment type="caution">
    <text evidence="3">The sequence shown here is derived from an EMBL/GenBank/DDBJ whole genome shotgun (WGS) entry which is preliminary data.</text>
</comment>
<dbReference type="EC" id="2.4.-.-" evidence="3"/>
<feature type="transmembrane region" description="Helical" evidence="1">
    <location>
        <begin position="320"/>
        <end position="338"/>
    </location>
</feature>
<dbReference type="GO" id="GO:0016757">
    <property type="term" value="F:glycosyltransferase activity"/>
    <property type="evidence" value="ECO:0007669"/>
    <property type="project" value="UniProtKB-KW"/>
</dbReference>
<evidence type="ECO:0000313" key="4">
    <source>
        <dbReference type="Proteomes" id="UP001267426"/>
    </source>
</evidence>
<protein>
    <submittedName>
        <fullName evidence="3">Glycosyltransferase</fullName>
        <ecNumber evidence="3">2.4.-.-</ecNumber>
    </submittedName>
</protein>
<dbReference type="Gene3D" id="3.90.550.10">
    <property type="entry name" value="Spore Coat Polysaccharide Biosynthesis Protein SpsA, Chain A"/>
    <property type="match status" value="1"/>
</dbReference>
<evidence type="ECO:0000259" key="2">
    <source>
        <dbReference type="Pfam" id="PF00535"/>
    </source>
</evidence>
<reference evidence="3 4" key="1">
    <citation type="submission" date="2023-09" db="EMBL/GenBank/DDBJ databases">
        <authorList>
            <person name="Rey-Velasco X."/>
        </authorList>
    </citation>
    <scope>NUCLEOTIDE SEQUENCE [LARGE SCALE GENOMIC DNA]</scope>
    <source>
        <strain evidence="3 4">F394</strain>
    </source>
</reference>
<organism evidence="3 4">
    <name type="scientific">Rubrivirga litoralis</name>
    <dbReference type="NCBI Taxonomy" id="3075598"/>
    <lineage>
        <taxon>Bacteria</taxon>
        <taxon>Pseudomonadati</taxon>
        <taxon>Rhodothermota</taxon>
        <taxon>Rhodothermia</taxon>
        <taxon>Rhodothermales</taxon>
        <taxon>Rubricoccaceae</taxon>
        <taxon>Rubrivirga</taxon>
    </lineage>
</organism>
<feature type="transmembrane region" description="Helical" evidence="1">
    <location>
        <begin position="6"/>
        <end position="27"/>
    </location>
</feature>
<keyword evidence="4" id="KW-1185">Reference proteome</keyword>
<dbReference type="InterPro" id="IPR029044">
    <property type="entry name" value="Nucleotide-diphossugar_trans"/>
</dbReference>
<gene>
    <name evidence="3" type="ORF">RM540_16180</name>
</gene>
<keyword evidence="1" id="KW-0812">Transmembrane</keyword>
<keyword evidence="3" id="KW-0328">Glycosyltransferase</keyword>
<dbReference type="SUPFAM" id="SSF53448">
    <property type="entry name" value="Nucleotide-diphospho-sugar transferases"/>
    <property type="match status" value="1"/>
</dbReference>
<dbReference type="PANTHER" id="PTHR43646">
    <property type="entry name" value="GLYCOSYLTRANSFERASE"/>
    <property type="match status" value="1"/>
</dbReference>
<keyword evidence="1" id="KW-0472">Membrane</keyword>
<proteinExistence type="predicted"/>
<feature type="domain" description="Glycosyltransferase 2-like" evidence="2">
    <location>
        <begin position="55"/>
        <end position="171"/>
    </location>
</feature>
<keyword evidence="3" id="KW-0808">Transferase</keyword>